<dbReference type="RefSeq" id="WP_068715474.1">
    <property type="nucleotide sequence ID" value="NZ_LWDV01000007.1"/>
</dbReference>
<comment type="caution">
    <text evidence="1">The sequence shown here is derived from an EMBL/GenBank/DDBJ whole genome shotgun (WGS) entry which is preliminary data.</text>
</comment>
<protein>
    <submittedName>
        <fullName evidence="1">Uncharacterized protein</fullName>
    </submittedName>
</protein>
<keyword evidence="2" id="KW-1185">Reference proteome</keyword>
<proteinExistence type="predicted"/>
<evidence type="ECO:0000313" key="2">
    <source>
        <dbReference type="Proteomes" id="UP000093514"/>
    </source>
</evidence>
<reference evidence="1 2" key="2">
    <citation type="submission" date="2016-08" db="EMBL/GenBank/DDBJ databases">
        <title>Orenia metallireducens sp. nov. strain Z6, a Novel Metal-reducing Firmicute from the Deep Subsurface.</title>
        <authorList>
            <person name="Maxim B.I."/>
            <person name="Kenneth K."/>
            <person name="Flynn T.M."/>
            <person name="Oloughlin E.J."/>
            <person name="Locke R.A."/>
            <person name="Weber J.R."/>
            <person name="Egan S.M."/>
            <person name="Mackie R.I."/>
            <person name="Cann I.K."/>
        </authorList>
    </citation>
    <scope>NUCLEOTIDE SEQUENCE [LARGE SCALE GENOMIC DNA]</scope>
    <source>
        <strain evidence="1 2">Z6</strain>
    </source>
</reference>
<accession>A0A1C0AB28</accession>
<dbReference type="EMBL" id="LWDV01000007">
    <property type="protein sequence ID" value="OCL27585.1"/>
    <property type="molecule type" value="Genomic_DNA"/>
</dbReference>
<gene>
    <name evidence="1" type="ORF">U472_03255</name>
</gene>
<reference evidence="2" key="1">
    <citation type="submission" date="2016-07" db="EMBL/GenBank/DDBJ databases">
        <authorList>
            <person name="Florea S."/>
            <person name="Webb J.S."/>
            <person name="Jaromczyk J."/>
            <person name="Schardl C.L."/>
        </authorList>
    </citation>
    <scope>NUCLEOTIDE SEQUENCE [LARGE SCALE GENOMIC DNA]</scope>
    <source>
        <strain evidence="2">Z6</strain>
    </source>
</reference>
<dbReference type="Proteomes" id="UP000093514">
    <property type="component" value="Unassembled WGS sequence"/>
</dbReference>
<sequence>MLVDVTDKLINNHNGYETYKDMDLKKHMDILIKGSKKRKNQNVTKDQMSELFLKLLKEEKGEC</sequence>
<name>A0A1C0AB28_9FIRM</name>
<organism evidence="1 2">
    <name type="scientific">Orenia metallireducens</name>
    <dbReference type="NCBI Taxonomy" id="1413210"/>
    <lineage>
        <taxon>Bacteria</taxon>
        <taxon>Bacillati</taxon>
        <taxon>Bacillota</taxon>
        <taxon>Clostridia</taxon>
        <taxon>Halanaerobiales</taxon>
        <taxon>Halobacteroidaceae</taxon>
        <taxon>Orenia</taxon>
    </lineage>
</organism>
<evidence type="ECO:0000313" key="1">
    <source>
        <dbReference type="EMBL" id="OCL27585.1"/>
    </source>
</evidence>
<dbReference type="AlphaFoldDB" id="A0A1C0AB28"/>